<evidence type="ECO:0000256" key="11">
    <source>
        <dbReference type="SAM" id="MobiDB-lite"/>
    </source>
</evidence>
<dbReference type="Proteomes" id="UP000622552">
    <property type="component" value="Unassembled WGS sequence"/>
</dbReference>
<comment type="similarity">
    <text evidence="2 10">Belongs to the peptidase S8 family.</text>
</comment>
<feature type="region of interest" description="Disordered" evidence="11">
    <location>
        <begin position="258"/>
        <end position="281"/>
    </location>
</feature>
<feature type="transmembrane region" description="Helical" evidence="12">
    <location>
        <begin position="283"/>
        <end position="305"/>
    </location>
</feature>
<keyword evidence="7" id="KW-0720">Serine protease</keyword>
<sequence length="318" mass="32083">MDSTAPQLAGRVDPGRDYLYGGPNAADDCVGHGTGVASVIAAQADPRTGFRGIAPGARVLPLRVSEQELVDGETQGRSSAAGLVSAIRYAADSGARVINLSLTTDDSPGLRAAVEYAAAKDVLLVAAVGNRETSGKPVPYPAAYDGVLGVGAVDSEGRRYPDSQTGPYVDLVAPGVAVTVAARGSGQATVNGTSFATPFVAGAAALVRQYHPGLSAAQVAQRLIATADPAPGGRHSDAYGYGVVSPYRAVTDLTGVGTPRADAAVPPVSYPPDPPGRDRRQDVGVALAAGGVVAAATLAAVAAVLPRARRRGWRPGRS</sequence>
<evidence type="ECO:0000256" key="12">
    <source>
        <dbReference type="SAM" id="Phobius"/>
    </source>
</evidence>
<gene>
    <name evidence="14" type="ORF">IW245_005528</name>
</gene>
<dbReference type="InterPro" id="IPR000209">
    <property type="entry name" value="Peptidase_S8/S53_dom"/>
</dbReference>
<evidence type="ECO:0000256" key="4">
    <source>
        <dbReference type="ARBA" id="ARBA00022670"/>
    </source>
</evidence>
<dbReference type="PRINTS" id="PR00723">
    <property type="entry name" value="SUBTILISIN"/>
</dbReference>
<evidence type="ECO:0000256" key="1">
    <source>
        <dbReference type="ARBA" id="ARBA00004162"/>
    </source>
</evidence>
<dbReference type="PROSITE" id="PS00137">
    <property type="entry name" value="SUBTILASE_HIS"/>
    <property type="match status" value="1"/>
</dbReference>
<evidence type="ECO:0000313" key="15">
    <source>
        <dbReference type="Proteomes" id="UP000622552"/>
    </source>
</evidence>
<keyword evidence="6" id="KW-0378">Hydrolase</keyword>
<organism evidence="14 15">
    <name type="scientific">Longispora fulva</name>
    <dbReference type="NCBI Taxonomy" id="619741"/>
    <lineage>
        <taxon>Bacteria</taxon>
        <taxon>Bacillati</taxon>
        <taxon>Actinomycetota</taxon>
        <taxon>Actinomycetes</taxon>
        <taxon>Micromonosporales</taxon>
        <taxon>Micromonosporaceae</taxon>
        <taxon>Longispora</taxon>
    </lineage>
</organism>
<dbReference type="GO" id="GO:0004252">
    <property type="term" value="F:serine-type endopeptidase activity"/>
    <property type="evidence" value="ECO:0007669"/>
    <property type="project" value="InterPro"/>
</dbReference>
<dbReference type="InterPro" id="IPR022398">
    <property type="entry name" value="Peptidase_S8_His-AS"/>
</dbReference>
<keyword evidence="4 14" id="KW-0645">Protease</keyword>
<evidence type="ECO:0000256" key="9">
    <source>
        <dbReference type="ARBA" id="ARBA00023136"/>
    </source>
</evidence>
<dbReference type="PANTHER" id="PTHR43399:SF4">
    <property type="entry name" value="CELL WALL-ASSOCIATED PROTEASE"/>
    <property type="match status" value="1"/>
</dbReference>
<dbReference type="InterPro" id="IPR023834">
    <property type="entry name" value="T7SS_pept_S8A_mycosin"/>
</dbReference>
<evidence type="ECO:0000256" key="8">
    <source>
        <dbReference type="ARBA" id="ARBA00022989"/>
    </source>
</evidence>
<dbReference type="GO" id="GO:0005886">
    <property type="term" value="C:plasma membrane"/>
    <property type="evidence" value="ECO:0007669"/>
    <property type="project" value="UniProtKB-SubCell"/>
</dbReference>
<feature type="domain" description="Peptidase S8/S53" evidence="13">
    <location>
        <begin position="22"/>
        <end position="242"/>
    </location>
</feature>
<evidence type="ECO:0000256" key="5">
    <source>
        <dbReference type="ARBA" id="ARBA00022692"/>
    </source>
</evidence>
<name>A0A8J7GVH0_9ACTN</name>
<dbReference type="InterPro" id="IPR023828">
    <property type="entry name" value="Peptidase_S8_Ser-AS"/>
</dbReference>
<reference evidence="14" key="1">
    <citation type="submission" date="2020-11" db="EMBL/GenBank/DDBJ databases">
        <title>Sequencing the genomes of 1000 actinobacteria strains.</title>
        <authorList>
            <person name="Klenk H.-P."/>
        </authorList>
    </citation>
    <scope>NUCLEOTIDE SEQUENCE</scope>
    <source>
        <strain evidence="14">DSM 45356</strain>
    </source>
</reference>
<dbReference type="EMBL" id="JADOUF010000001">
    <property type="protein sequence ID" value="MBG6139334.1"/>
    <property type="molecule type" value="Genomic_DNA"/>
</dbReference>
<keyword evidence="15" id="KW-1185">Reference proteome</keyword>
<dbReference type="PROSITE" id="PS00138">
    <property type="entry name" value="SUBTILASE_SER"/>
    <property type="match status" value="1"/>
</dbReference>
<evidence type="ECO:0000256" key="6">
    <source>
        <dbReference type="ARBA" id="ARBA00022801"/>
    </source>
</evidence>
<evidence type="ECO:0000313" key="14">
    <source>
        <dbReference type="EMBL" id="MBG6139334.1"/>
    </source>
</evidence>
<dbReference type="InterPro" id="IPR051048">
    <property type="entry name" value="Peptidase_S8/S53_subtilisin"/>
</dbReference>
<accession>A0A8J7GVH0</accession>
<dbReference type="InterPro" id="IPR015500">
    <property type="entry name" value="Peptidase_S8_subtilisin-rel"/>
</dbReference>
<dbReference type="SUPFAM" id="SSF52743">
    <property type="entry name" value="Subtilisin-like"/>
    <property type="match status" value="1"/>
</dbReference>
<keyword evidence="5 12" id="KW-0812">Transmembrane</keyword>
<dbReference type="GO" id="GO:0006508">
    <property type="term" value="P:proteolysis"/>
    <property type="evidence" value="ECO:0007669"/>
    <property type="project" value="UniProtKB-KW"/>
</dbReference>
<comment type="subcellular location">
    <subcellularLocation>
        <location evidence="1">Cell membrane</location>
        <topology evidence="1">Single-pass membrane protein</topology>
    </subcellularLocation>
</comment>
<evidence type="ECO:0000256" key="7">
    <source>
        <dbReference type="ARBA" id="ARBA00022825"/>
    </source>
</evidence>
<keyword evidence="9 12" id="KW-0472">Membrane</keyword>
<evidence type="ECO:0000259" key="13">
    <source>
        <dbReference type="Pfam" id="PF00082"/>
    </source>
</evidence>
<dbReference type="PROSITE" id="PS51892">
    <property type="entry name" value="SUBTILASE"/>
    <property type="match status" value="1"/>
</dbReference>
<comment type="caution">
    <text evidence="14">The sequence shown here is derived from an EMBL/GenBank/DDBJ whole genome shotgun (WGS) entry which is preliminary data.</text>
</comment>
<dbReference type="NCBIfam" id="TIGR03921">
    <property type="entry name" value="T7SS_mycosin"/>
    <property type="match status" value="1"/>
</dbReference>
<comment type="caution">
    <text evidence="10">Lacks conserved residue(s) required for the propagation of feature annotation.</text>
</comment>
<keyword evidence="8 12" id="KW-1133">Transmembrane helix</keyword>
<evidence type="ECO:0000256" key="10">
    <source>
        <dbReference type="PROSITE-ProRule" id="PRU01240"/>
    </source>
</evidence>
<dbReference type="Gene3D" id="3.40.50.200">
    <property type="entry name" value="Peptidase S8/S53 domain"/>
    <property type="match status" value="1"/>
</dbReference>
<dbReference type="InterPro" id="IPR036852">
    <property type="entry name" value="Peptidase_S8/S53_dom_sf"/>
</dbReference>
<evidence type="ECO:0000256" key="3">
    <source>
        <dbReference type="ARBA" id="ARBA00022475"/>
    </source>
</evidence>
<protein>
    <submittedName>
        <fullName evidence="14">Type VII secretion-associated serine protease mycosin</fullName>
    </submittedName>
</protein>
<proteinExistence type="inferred from homology"/>
<dbReference type="Pfam" id="PF00082">
    <property type="entry name" value="Peptidase_S8"/>
    <property type="match status" value="1"/>
</dbReference>
<dbReference type="AlphaFoldDB" id="A0A8J7GVH0"/>
<keyword evidence="3" id="KW-1003">Cell membrane</keyword>
<dbReference type="PANTHER" id="PTHR43399">
    <property type="entry name" value="SUBTILISIN-RELATED"/>
    <property type="match status" value="1"/>
</dbReference>
<evidence type="ECO:0000256" key="2">
    <source>
        <dbReference type="ARBA" id="ARBA00011073"/>
    </source>
</evidence>